<proteinExistence type="predicted"/>
<name>A0A6G0LHU8_9STRA</name>
<dbReference type="EMBL" id="QXFX01000335">
    <property type="protein sequence ID" value="KAE9119801.1"/>
    <property type="molecule type" value="Genomic_DNA"/>
</dbReference>
<evidence type="ECO:0000313" key="2">
    <source>
        <dbReference type="EMBL" id="KAE9119801.1"/>
    </source>
</evidence>
<feature type="compositionally biased region" description="Basic and acidic residues" evidence="1">
    <location>
        <begin position="1"/>
        <end position="10"/>
    </location>
</feature>
<comment type="caution">
    <text evidence="2">The sequence shown here is derived from an EMBL/GenBank/DDBJ whole genome shotgun (WGS) entry which is preliminary data.</text>
</comment>
<dbReference type="Proteomes" id="UP000488956">
    <property type="component" value="Unassembled WGS sequence"/>
</dbReference>
<evidence type="ECO:0000313" key="3">
    <source>
        <dbReference type="Proteomes" id="UP000488956"/>
    </source>
</evidence>
<feature type="compositionally biased region" description="Acidic residues" evidence="1">
    <location>
        <begin position="20"/>
        <end position="31"/>
    </location>
</feature>
<accession>A0A6G0LHU8</accession>
<evidence type="ECO:0000256" key="1">
    <source>
        <dbReference type="SAM" id="MobiDB-lite"/>
    </source>
</evidence>
<sequence>MAPAKADKKAKVSMAVAADQYEEEESDDDAETTVSHTPAPAKKRKSATPQRLVVATEMNEACRRNASATLVTVAAECSDETGGTKMLSTDGSVAAVRRAATAQLDKELMSRDSGRATRYVATVRPCMAALRYHYTMDESCDDEMKAEEGNVASPDVPMTEEGEETPAEKTKGEVAELGMELPGEVVTAFGSAAKARSAVKRSRR</sequence>
<organism evidence="2 3">
    <name type="scientific">Phytophthora fragariae</name>
    <dbReference type="NCBI Taxonomy" id="53985"/>
    <lineage>
        <taxon>Eukaryota</taxon>
        <taxon>Sar</taxon>
        <taxon>Stramenopiles</taxon>
        <taxon>Oomycota</taxon>
        <taxon>Peronosporomycetes</taxon>
        <taxon>Peronosporales</taxon>
        <taxon>Peronosporaceae</taxon>
        <taxon>Phytophthora</taxon>
    </lineage>
</organism>
<feature type="region of interest" description="Disordered" evidence="1">
    <location>
        <begin position="1"/>
        <end position="50"/>
    </location>
</feature>
<gene>
    <name evidence="2" type="ORF">PF010_g7730</name>
</gene>
<protein>
    <submittedName>
        <fullName evidence="2">Uncharacterized protein</fullName>
    </submittedName>
</protein>
<feature type="region of interest" description="Disordered" evidence="1">
    <location>
        <begin position="143"/>
        <end position="170"/>
    </location>
</feature>
<dbReference type="AlphaFoldDB" id="A0A6G0LHU8"/>
<reference evidence="2 3" key="1">
    <citation type="submission" date="2018-09" db="EMBL/GenBank/DDBJ databases">
        <title>Genomic investigation of the strawberry pathogen Phytophthora fragariae indicates pathogenicity is determined by transcriptional variation in three key races.</title>
        <authorList>
            <person name="Adams T.M."/>
            <person name="Armitage A.D."/>
            <person name="Sobczyk M.K."/>
            <person name="Bates H.J."/>
            <person name="Dunwell J.M."/>
            <person name="Nellist C.F."/>
            <person name="Harrison R.J."/>
        </authorList>
    </citation>
    <scope>NUCLEOTIDE SEQUENCE [LARGE SCALE GENOMIC DNA]</scope>
    <source>
        <strain evidence="2 3">ONT-3</strain>
    </source>
</reference>